<keyword evidence="2" id="KW-0677">Repeat</keyword>
<dbReference type="GO" id="GO:0032874">
    <property type="term" value="P:positive regulation of stress-activated MAPK cascade"/>
    <property type="evidence" value="ECO:0007669"/>
    <property type="project" value="TreeGrafter"/>
</dbReference>
<proteinExistence type="inferred from homology"/>
<keyword evidence="6" id="KW-1185">Reference proteome</keyword>
<dbReference type="Pfam" id="PF01344">
    <property type="entry name" value="Kelch_1"/>
    <property type="match status" value="1"/>
</dbReference>
<evidence type="ECO:0000313" key="6">
    <source>
        <dbReference type="Proteomes" id="UP000479000"/>
    </source>
</evidence>
<dbReference type="PANTHER" id="PTHR46428:SF1">
    <property type="entry name" value="KELCH DOMAIN-CONTAINING PROTEIN 10"/>
    <property type="match status" value="1"/>
</dbReference>
<accession>A0A6H5HKA8</accession>
<sequence length="448" mass="49912">MGLSDVDLSTLKIETDTMMSTTTYAFRPFVFEKYYPAKSGNGGKPKPRSGHRAVCNDQNLYSYGGYNPNIKTSAFAPVDVHWLESKPLFRELWKFNFASKTWTKLEAANVPLVLASNAVLLEGRVLFVYGGTGVPFGGHCSNALYVCNLNESPPTFREVPVTGSLPEPQYGQAAFIDGPHLYVIGGTTGYEYSADVHKLDLAAARWSDSCLCKGLPNEPMGRYRHELGIHGSKVFMFGGGTSDESFGFKDIPVFDFEKDEWSSVSTQGDENAPVDVYPKSRRFHSCVKIPDSPELVIIGGFNGCEILDDCWLFNLESLKWKKLFSLKLPFPTYFHASCITPAGKLYNFGGICEAGQRTHRTADILTAWVCIPKLKEICWEAVLHYDFLNKPNGAEVLACLPIEFRSRLQSNETDLKKNGAELESNRRFFRCSQVKSSITNRCGSTPCH</sequence>
<dbReference type="SUPFAM" id="SSF117281">
    <property type="entry name" value="Kelch motif"/>
    <property type="match status" value="1"/>
</dbReference>
<dbReference type="InterPro" id="IPR015915">
    <property type="entry name" value="Kelch-typ_b-propeller"/>
</dbReference>
<dbReference type="Gene3D" id="2.120.10.80">
    <property type="entry name" value="Kelch-type beta propeller"/>
    <property type="match status" value="2"/>
</dbReference>
<name>A0A6H5HKA8_9HEMI</name>
<dbReference type="AlphaFoldDB" id="A0A6H5HKA8"/>
<protein>
    <recommendedName>
        <fullName evidence="4">Kelch domain-containing protein 10</fullName>
    </recommendedName>
</protein>
<dbReference type="PANTHER" id="PTHR46428">
    <property type="entry name" value="KELCH DOMAIN-CONTAINING PROTEIN 10"/>
    <property type="match status" value="1"/>
</dbReference>
<evidence type="ECO:0000256" key="3">
    <source>
        <dbReference type="ARBA" id="ARBA00038487"/>
    </source>
</evidence>
<dbReference type="OrthoDB" id="7676067at2759"/>
<dbReference type="Proteomes" id="UP000479000">
    <property type="component" value="Unassembled WGS sequence"/>
</dbReference>
<gene>
    <name evidence="5" type="ORF">NTEN_LOCUS21889</name>
</gene>
<evidence type="ECO:0000256" key="1">
    <source>
        <dbReference type="ARBA" id="ARBA00022441"/>
    </source>
</evidence>
<evidence type="ECO:0000256" key="2">
    <source>
        <dbReference type="ARBA" id="ARBA00022737"/>
    </source>
</evidence>
<dbReference type="InterPro" id="IPR052125">
    <property type="entry name" value="KLHDC10"/>
</dbReference>
<evidence type="ECO:0000256" key="4">
    <source>
        <dbReference type="ARBA" id="ARBA00041041"/>
    </source>
</evidence>
<keyword evidence="1" id="KW-0880">Kelch repeat</keyword>
<dbReference type="EMBL" id="CADCXU010032149">
    <property type="protein sequence ID" value="CAB0017980.1"/>
    <property type="molecule type" value="Genomic_DNA"/>
</dbReference>
<reference evidence="5 6" key="1">
    <citation type="submission" date="2020-02" db="EMBL/GenBank/DDBJ databases">
        <authorList>
            <person name="Ferguson B K."/>
        </authorList>
    </citation>
    <scope>NUCLEOTIDE SEQUENCE [LARGE SCALE GENOMIC DNA]</scope>
</reference>
<evidence type="ECO:0000313" key="5">
    <source>
        <dbReference type="EMBL" id="CAB0017980.1"/>
    </source>
</evidence>
<comment type="similarity">
    <text evidence="3">Belongs to the KLHDC10 family.</text>
</comment>
<dbReference type="InterPro" id="IPR006652">
    <property type="entry name" value="Kelch_1"/>
</dbReference>
<dbReference type="Pfam" id="PF24681">
    <property type="entry name" value="Kelch_KLHDC2_KLHL20_DRC7"/>
    <property type="match status" value="1"/>
</dbReference>
<organism evidence="5 6">
    <name type="scientific">Nesidiocoris tenuis</name>
    <dbReference type="NCBI Taxonomy" id="355587"/>
    <lineage>
        <taxon>Eukaryota</taxon>
        <taxon>Metazoa</taxon>
        <taxon>Ecdysozoa</taxon>
        <taxon>Arthropoda</taxon>
        <taxon>Hexapoda</taxon>
        <taxon>Insecta</taxon>
        <taxon>Pterygota</taxon>
        <taxon>Neoptera</taxon>
        <taxon>Paraneoptera</taxon>
        <taxon>Hemiptera</taxon>
        <taxon>Heteroptera</taxon>
        <taxon>Panheteroptera</taxon>
        <taxon>Cimicomorpha</taxon>
        <taxon>Miridae</taxon>
        <taxon>Dicyphina</taxon>
        <taxon>Nesidiocoris</taxon>
    </lineage>
</organism>